<gene>
    <name evidence="5" type="ORF">BOX15_Mlig021029g1</name>
</gene>
<dbReference type="Gene3D" id="3.40.50.300">
    <property type="entry name" value="P-loop containing nucleotide triphosphate hydrolases"/>
    <property type="match status" value="1"/>
</dbReference>
<name>A0A267G4F3_9PLAT</name>
<keyword evidence="6" id="KW-1185">Reference proteome</keyword>
<reference evidence="5 6" key="1">
    <citation type="submission" date="2017-06" db="EMBL/GenBank/DDBJ databases">
        <title>A platform for efficient transgenesis in Macrostomum lignano, a flatworm model organism for stem cell research.</title>
        <authorList>
            <person name="Berezikov E."/>
        </authorList>
    </citation>
    <scope>NUCLEOTIDE SEQUENCE [LARGE SCALE GENOMIC DNA]</scope>
    <source>
        <strain evidence="5">DV1</strain>
        <tissue evidence="5">Whole organism</tissue>
    </source>
</reference>
<dbReference type="Proteomes" id="UP000215902">
    <property type="component" value="Unassembled WGS sequence"/>
</dbReference>
<dbReference type="PANTHER" id="PTHR11783">
    <property type="entry name" value="SULFOTRANSFERASE SULT"/>
    <property type="match status" value="1"/>
</dbReference>
<dbReference type="OrthoDB" id="205623at2759"/>
<comment type="similarity">
    <text evidence="1">Belongs to the sulfotransferase 1 family.</text>
</comment>
<dbReference type="EMBL" id="NIVC01000561">
    <property type="protein sequence ID" value="PAA80903.1"/>
    <property type="molecule type" value="Genomic_DNA"/>
</dbReference>
<keyword evidence="2" id="KW-0808">Transferase</keyword>
<dbReference type="SUPFAM" id="SSF52540">
    <property type="entry name" value="P-loop containing nucleoside triphosphate hydrolases"/>
    <property type="match status" value="1"/>
</dbReference>
<proteinExistence type="inferred from homology"/>
<keyword evidence="3" id="KW-1133">Transmembrane helix</keyword>
<dbReference type="InterPro" id="IPR027417">
    <property type="entry name" value="P-loop_NTPase"/>
</dbReference>
<feature type="domain" description="Sulfotransferase" evidence="4">
    <location>
        <begin position="119"/>
        <end position="371"/>
    </location>
</feature>
<dbReference type="AlphaFoldDB" id="A0A267G4F3"/>
<evidence type="ECO:0000256" key="3">
    <source>
        <dbReference type="SAM" id="Phobius"/>
    </source>
</evidence>
<evidence type="ECO:0000313" key="6">
    <source>
        <dbReference type="Proteomes" id="UP000215902"/>
    </source>
</evidence>
<sequence>LQVLRHTQHRLLSTGRTVLSQSRQTNKSGADSKSAAALIAASAAAATLGAVGFTCWRGHQQWKSKLVRDKKFESVQFVKAEVDQSKAKSDAESSYFCWLPTDVYRALDGVASMPVRSGDIFVVSFPKAGTTWLQELVFMLATDFDSKLAETVSIEDRFPYLEYPYPGLATIKRWPMNTSRRFIKSHLPWGLLPRSVVDDKLSKSSGAKVIYLARCPKDTSISYYHFLRMLSPLIGYTGDWSGDFVDRFLDSSGDRPLPYGPWLDHVEAFWRVSCDRPDRVMFLTYEELMADTAGCVIRIARFLGVTEPSQRRVNEIVDFCNFHRMRLRPTTSYSWYRRYGAHDPRMGFYRAGRAGGWRSLMSADEAARFDAELLEPLRAGCGLRLGETGEKSPAAADEGPS</sequence>
<comment type="caution">
    <text evidence="5">The sequence shown here is derived from an EMBL/GenBank/DDBJ whole genome shotgun (WGS) entry which is preliminary data.</text>
</comment>
<organism evidence="5 6">
    <name type="scientific">Macrostomum lignano</name>
    <dbReference type="NCBI Taxonomy" id="282301"/>
    <lineage>
        <taxon>Eukaryota</taxon>
        <taxon>Metazoa</taxon>
        <taxon>Spiralia</taxon>
        <taxon>Lophotrochozoa</taxon>
        <taxon>Platyhelminthes</taxon>
        <taxon>Rhabditophora</taxon>
        <taxon>Macrostomorpha</taxon>
        <taxon>Macrostomida</taxon>
        <taxon>Macrostomidae</taxon>
        <taxon>Macrostomum</taxon>
    </lineage>
</organism>
<dbReference type="STRING" id="282301.A0A267G4F3"/>
<evidence type="ECO:0000256" key="1">
    <source>
        <dbReference type="ARBA" id="ARBA00005771"/>
    </source>
</evidence>
<evidence type="ECO:0000256" key="2">
    <source>
        <dbReference type="ARBA" id="ARBA00022679"/>
    </source>
</evidence>
<feature type="transmembrane region" description="Helical" evidence="3">
    <location>
        <begin position="35"/>
        <end position="56"/>
    </location>
</feature>
<dbReference type="Pfam" id="PF00685">
    <property type="entry name" value="Sulfotransfer_1"/>
    <property type="match status" value="1"/>
</dbReference>
<evidence type="ECO:0000313" key="5">
    <source>
        <dbReference type="EMBL" id="PAA80903.1"/>
    </source>
</evidence>
<protein>
    <recommendedName>
        <fullName evidence="4">Sulfotransferase domain-containing protein</fullName>
    </recommendedName>
</protein>
<evidence type="ECO:0000259" key="4">
    <source>
        <dbReference type="Pfam" id="PF00685"/>
    </source>
</evidence>
<feature type="non-terminal residue" evidence="5">
    <location>
        <position position="1"/>
    </location>
</feature>
<dbReference type="GO" id="GO:0008146">
    <property type="term" value="F:sulfotransferase activity"/>
    <property type="evidence" value="ECO:0007669"/>
    <property type="project" value="InterPro"/>
</dbReference>
<keyword evidence="3" id="KW-0472">Membrane</keyword>
<keyword evidence="3" id="KW-0812">Transmembrane</keyword>
<accession>A0A267G4F3</accession>
<dbReference type="InterPro" id="IPR000863">
    <property type="entry name" value="Sulfotransferase_dom"/>
</dbReference>